<evidence type="ECO:0000256" key="2">
    <source>
        <dbReference type="PIRNR" id="PIRNR029218"/>
    </source>
</evidence>
<keyword evidence="1" id="KW-1277">Toxin-antitoxin system</keyword>
<dbReference type="InterPro" id="IPR007712">
    <property type="entry name" value="RelE/ParE_toxin"/>
</dbReference>
<dbReference type="InterPro" id="IPR035093">
    <property type="entry name" value="RelE/ParE_toxin_dom_sf"/>
</dbReference>
<gene>
    <name evidence="3" type="ORF">GHK45_09465</name>
</gene>
<name>A0A6A7ZM63_RHIML</name>
<sequence>MATERPFRLAPAAKADLRKIWRYTARRWSLEQAETYQDQLYTAFEGLAAGTKKGRNVDVRPGYLKYPAGAHIVYFRDRGDRIDIIRILHGRMDAQRTHRAYMRAP</sequence>
<comment type="similarity">
    <text evidence="2">Belongs to the RelE toxin family.</text>
</comment>
<organism evidence="3">
    <name type="scientific">Rhizobium meliloti</name>
    <name type="common">Ensifer meliloti</name>
    <name type="synonym">Sinorhizobium meliloti</name>
    <dbReference type="NCBI Taxonomy" id="382"/>
    <lineage>
        <taxon>Bacteria</taxon>
        <taxon>Pseudomonadati</taxon>
        <taxon>Pseudomonadota</taxon>
        <taxon>Alphaproteobacteria</taxon>
        <taxon>Hyphomicrobiales</taxon>
        <taxon>Rhizobiaceae</taxon>
        <taxon>Sinorhizobium/Ensifer group</taxon>
        <taxon>Sinorhizobium</taxon>
    </lineage>
</organism>
<dbReference type="Pfam" id="PF05016">
    <property type="entry name" value="ParE_toxin"/>
    <property type="match status" value="1"/>
</dbReference>
<evidence type="ECO:0000313" key="3">
    <source>
        <dbReference type="EMBL" id="MQW04023.1"/>
    </source>
</evidence>
<dbReference type="Gene3D" id="3.30.2310.20">
    <property type="entry name" value="RelE-like"/>
    <property type="match status" value="1"/>
</dbReference>
<reference evidence="3" key="1">
    <citation type="journal article" date="2013" name="Genome Biol.">
        <title>Comparative genomics of the core and accessory genomes of 48 Sinorhizobium strains comprising five genospecies.</title>
        <authorList>
            <person name="Sugawara M."/>
            <person name="Epstein B."/>
            <person name="Badgley B.D."/>
            <person name="Unno T."/>
            <person name="Xu L."/>
            <person name="Reese J."/>
            <person name="Gyaneshwar P."/>
            <person name="Denny R."/>
            <person name="Mudge J."/>
            <person name="Bharti A.K."/>
            <person name="Farmer A.D."/>
            <person name="May G.D."/>
            <person name="Woodward J.E."/>
            <person name="Medigue C."/>
            <person name="Vallenet D."/>
            <person name="Lajus A."/>
            <person name="Rouy Z."/>
            <person name="Martinez-Vaz B."/>
            <person name="Tiffin P."/>
            <person name="Young N.D."/>
            <person name="Sadowsky M.J."/>
        </authorList>
    </citation>
    <scope>NUCLEOTIDE SEQUENCE</scope>
    <source>
        <strain evidence="3">M30</strain>
    </source>
</reference>
<evidence type="ECO:0000256" key="1">
    <source>
        <dbReference type="ARBA" id="ARBA00022649"/>
    </source>
</evidence>
<dbReference type="InterPro" id="IPR028344">
    <property type="entry name" value="ParE1/4"/>
</dbReference>
<dbReference type="RefSeq" id="WP_153318156.1">
    <property type="nucleotide sequence ID" value="NZ_WISL01000132.1"/>
</dbReference>
<comment type="caution">
    <text evidence="3">The sequence shown here is derived from an EMBL/GenBank/DDBJ whole genome shotgun (WGS) entry which is preliminary data.</text>
</comment>
<dbReference type="AlphaFoldDB" id="A0A6A7ZM63"/>
<dbReference type="PIRSF" id="PIRSF029218">
    <property type="entry name" value="ParE"/>
    <property type="match status" value="1"/>
</dbReference>
<proteinExistence type="inferred from homology"/>
<accession>A0A6A7ZM63</accession>
<protein>
    <recommendedName>
        <fullName evidence="2">Toxin</fullName>
    </recommendedName>
</protein>
<dbReference type="EMBL" id="WISP01000072">
    <property type="protein sequence ID" value="MQW04023.1"/>
    <property type="molecule type" value="Genomic_DNA"/>
</dbReference>